<proteinExistence type="predicted"/>
<feature type="domain" description="Helicase XPB/Ssl2 N-terminal" evidence="1">
    <location>
        <begin position="493"/>
        <end position="615"/>
    </location>
</feature>
<protein>
    <submittedName>
        <fullName evidence="2">Helicase conserved C-terminal domain-containing protein</fullName>
    </submittedName>
</protein>
<dbReference type="Pfam" id="PF13625">
    <property type="entry name" value="Helicase_C_3"/>
    <property type="match status" value="1"/>
</dbReference>
<dbReference type="EMBL" id="LT607754">
    <property type="protein sequence ID" value="SCG75028.1"/>
    <property type="molecule type" value="Genomic_DNA"/>
</dbReference>
<keyword evidence="2" id="KW-0067">ATP-binding</keyword>
<keyword evidence="2" id="KW-0347">Helicase</keyword>
<accession>A0A1C5JX14</accession>
<dbReference type="Proteomes" id="UP000198221">
    <property type="component" value="Chromosome I"/>
</dbReference>
<evidence type="ECO:0000313" key="3">
    <source>
        <dbReference type="Proteomes" id="UP000198221"/>
    </source>
</evidence>
<evidence type="ECO:0000313" key="2">
    <source>
        <dbReference type="EMBL" id="SCG75028.1"/>
    </source>
</evidence>
<keyword evidence="2" id="KW-0547">Nucleotide-binding</keyword>
<dbReference type="GO" id="GO:0004386">
    <property type="term" value="F:helicase activity"/>
    <property type="evidence" value="ECO:0007669"/>
    <property type="project" value="UniProtKB-KW"/>
</dbReference>
<name>A0A1C5JX14_9ACTN</name>
<sequence>MRSLITHLAALTPEQLSDLIAARPEALLPPEPATMAELAERLNAAPLIDVALLGLSRPELQIAEALAALGDGCDRAELAAALGVASDDADLDAALVRLGEVAVAWPDGDRLRTVPLGHVWPCPLGLGAPLSALLTEQRADDLRRIARRLGVPAGTQKAVTVRNLSAWLADGANVRKVSTTAPADTQELLHQLAWEGPYLDEPTYRYGRRTGPAQWAVEHGLIHVAAHWGAPLQMPCEVALALRGPDYRLPFDPAPPSAPTRPVDGESVERESASAAATALAGMVNLLEECGRTPVAPLKTGGVGVRELRRLAKTIGDSADHIRLWLELAMATGLLAPTEAGLLPTEEYDTWCDQQPAEQLTELLAGWLSSEGAPLHQPAGTGQPVPALVHTADGAAMPLLRAAVLRVTAGLPPGAAAADAQAVTTLARWRNPMLLDHLDDANGLVEGVWREAQLVGAVAHGAVTDLGRALATDQPEQLATVLDRLLPPAEETVLLQADLTAVVVGTPSRTLTVLLDAAADRETRGGASTWRFTPSSIRRALDAGSSETELLTALRDRAAGARVPQPLEYLISDTARRHGAILVRPVACCLRSDDPVLLKEILHARSLSTLGLALLAPTVVASTAPIAETLTALRNAGYAPVGEHPDGTVAVERPTRQRAVPLPRASDVVTAPLPLPGPYDPGALDELLAELFEDADESHPLSGYLIPTQPGPLATSEPADLARRLLRAAARRTSRR</sequence>
<keyword evidence="2" id="KW-0378">Hydrolase</keyword>
<gene>
    <name evidence="2" type="ORF">GA0070613_5678</name>
</gene>
<dbReference type="AlphaFoldDB" id="A0A1C5JX14"/>
<dbReference type="InterPro" id="IPR032830">
    <property type="entry name" value="XPB/Ssl2_N"/>
</dbReference>
<organism evidence="2 3">
    <name type="scientific">Micromonospora inositola</name>
    <dbReference type="NCBI Taxonomy" id="47865"/>
    <lineage>
        <taxon>Bacteria</taxon>
        <taxon>Bacillati</taxon>
        <taxon>Actinomycetota</taxon>
        <taxon>Actinomycetes</taxon>
        <taxon>Micromonosporales</taxon>
        <taxon>Micromonosporaceae</taxon>
        <taxon>Micromonospora</taxon>
    </lineage>
</organism>
<dbReference type="OrthoDB" id="3415124at2"/>
<keyword evidence="3" id="KW-1185">Reference proteome</keyword>
<reference evidence="3" key="1">
    <citation type="submission" date="2016-06" db="EMBL/GenBank/DDBJ databases">
        <authorList>
            <person name="Varghese N."/>
            <person name="Submissions Spin"/>
        </authorList>
    </citation>
    <scope>NUCLEOTIDE SEQUENCE [LARGE SCALE GENOMIC DNA]</scope>
    <source>
        <strain evidence="3">DSM 43819</strain>
    </source>
</reference>
<dbReference type="RefSeq" id="WP_089014993.1">
    <property type="nucleotide sequence ID" value="NZ_LT607754.1"/>
</dbReference>
<evidence type="ECO:0000259" key="1">
    <source>
        <dbReference type="Pfam" id="PF13625"/>
    </source>
</evidence>